<keyword evidence="1" id="KW-0472">Membrane</keyword>
<name>A0A7U3VR99_9ACTN</name>
<dbReference type="RefSeq" id="WP_202236574.1">
    <property type="nucleotide sequence ID" value="NZ_AP018365.1"/>
</dbReference>
<protein>
    <submittedName>
        <fullName evidence="3">Uncharacterized protein</fullName>
    </submittedName>
</protein>
<keyword evidence="4" id="KW-1185">Reference proteome</keyword>
<dbReference type="EMBL" id="AP018365">
    <property type="protein sequence ID" value="BBB00648.1"/>
    <property type="molecule type" value="Genomic_DNA"/>
</dbReference>
<reference evidence="3 4" key="4">
    <citation type="journal article" date="2020" name="Sci. Rep.">
        <title>beta-carboline chemical signals induce reveromycin production through a LuxR family regulator in Streptomyces sp. SN-593.</title>
        <authorList>
            <person name="Panthee S."/>
            <person name="Kito N."/>
            <person name="Hayashi T."/>
            <person name="Shimizu T."/>
            <person name="Ishikawa J."/>
            <person name="Hamamoto H."/>
            <person name="Osada H."/>
            <person name="Takahashi S."/>
        </authorList>
    </citation>
    <scope>NUCLEOTIDE SEQUENCE [LARGE SCALE GENOMIC DNA]</scope>
    <source>
        <strain evidence="3 4">SN-593</strain>
    </source>
</reference>
<reference evidence="3 4" key="2">
    <citation type="journal article" date="2011" name="J. Antibiot.">
        <title>Furaquinocins I and J: novel polyketide isoprenoid hybrid compounds from Streptomyces reveromyceticus SN-593.</title>
        <authorList>
            <person name="Panthee S."/>
            <person name="Takahashi S."/>
            <person name="Takagi H."/>
            <person name="Nogawa T."/>
            <person name="Oowada E."/>
            <person name="Uramoto M."/>
            <person name="Osada H."/>
        </authorList>
    </citation>
    <scope>NUCLEOTIDE SEQUENCE [LARGE SCALE GENOMIC DNA]</scope>
    <source>
        <strain evidence="3 4">SN-593</strain>
    </source>
</reference>
<organism evidence="3 4">
    <name type="scientific">Actinacidiphila reveromycinica</name>
    <dbReference type="NCBI Taxonomy" id="659352"/>
    <lineage>
        <taxon>Bacteria</taxon>
        <taxon>Bacillati</taxon>
        <taxon>Actinomycetota</taxon>
        <taxon>Actinomycetes</taxon>
        <taxon>Kitasatosporales</taxon>
        <taxon>Streptomycetaceae</taxon>
        <taxon>Actinacidiphila</taxon>
    </lineage>
</organism>
<evidence type="ECO:0000313" key="3">
    <source>
        <dbReference type="EMBL" id="BBB00648.1"/>
    </source>
</evidence>
<dbReference type="Proteomes" id="UP000595703">
    <property type="component" value="Chromosome"/>
</dbReference>
<dbReference type="KEGG" id="arev:RVR_10594"/>
<dbReference type="EMBL" id="AP018365">
    <property type="protein sequence ID" value="BBB00595.1"/>
    <property type="molecule type" value="Genomic_DNA"/>
</dbReference>
<dbReference type="AlphaFoldDB" id="A0A7U3VR99"/>
<keyword evidence="1" id="KW-1133">Transmembrane helix</keyword>
<evidence type="ECO:0000256" key="1">
    <source>
        <dbReference type="SAM" id="Phobius"/>
    </source>
</evidence>
<feature type="transmembrane region" description="Helical" evidence="1">
    <location>
        <begin position="41"/>
        <end position="67"/>
    </location>
</feature>
<proteinExistence type="predicted"/>
<reference evidence="3 4" key="1">
    <citation type="journal article" date="2010" name="J. Bacteriol.">
        <title>Biochemical characterization of a novel indole prenyltransferase from Streptomyces sp. SN-593.</title>
        <authorList>
            <person name="Takahashi S."/>
            <person name="Takagi H."/>
            <person name="Toyoda A."/>
            <person name="Uramoto M."/>
            <person name="Nogawa T."/>
            <person name="Ueki M."/>
            <person name="Sakaki Y."/>
            <person name="Osada H."/>
        </authorList>
    </citation>
    <scope>NUCLEOTIDE SEQUENCE [LARGE SCALE GENOMIC DNA]</scope>
    <source>
        <strain evidence="3 4">SN-593</strain>
    </source>
</reference>
<sequence>MSAHRGRPDRYAATPVGVLVTAGAILAVVVAVLAVTAGFRVALLVACFAVGGPLAGTGALVAVITLADRVRRPRTTAPGRDTCQDIDHVVADRPHGTRHRLVTTRP</sequence>
<reference evidence="3 4" key="3">
    <citation type="journal article" date="2011" name="Nat. Chem. Biol.">
        <title>Reveromycin A biosynthesis uses RevG and RevJ for stereospecific spiroacetal formation.</title>
        <authorList>
            <person name="Takahashi S."/>
            <person name="Toyoda A."/>
            <person name="Sekiyama Y."/>
            <person name="Takagi H."/>
            <person name="Nogawa T."/>
            <person name="Uramoto M."/>
            <person name="Suzuki R."/>
            <person name="Koshino H."/>
            <person name="Kumano T."/>
            <person name="Panthee S."/>
            <person name="Dairi T."/>
            <person name="Ishikawa J."/>
            <person name="Ikeda H."/>
            <person name="Sakaki Y."/>
            <person name="Osada H."/>
        </authorList>
    </citation>
    <scope>NUCLEOTIDE SEQUENCE [LARGE SCALE GENOMIC DNA]</scope>
    <source>
        <strain evidence="3 4">SN-593</strain>
    </source>
</reference>
<feature type="transmembrane region" description="Helical" evidence="1">
    <location>
        <begin position="12"/>
        <end position="35"/>
    </location>
</feature>
<gene>
    <name evidence="3" type="ORF">RVR_10594</name>
    <name evidence="2" type="ORF">RVR_7730</name>
</gene>
<dbReference type="KEGG" id="arev:RVR_7730"/>
<accession>A0A7U3VR99</accession>
<keyword evidence="1" id="KW-0812">Transmembrane</keyword>
<evidence type="ECO:0000313" key="4">
    <source>
        <dbReference type="Proteomes" id="UP000595703"/>
    </source>
</evidence>
<evidence type="ECO:0000313" key="2">
    <source>
        <dbReference type="EMBL" id="BBB00595.1"/>
    </source>
</evidence>